<comment type="caution">
    <text evidence="2">The sequence shown here is derived from an EMBL/GenBank/DDBJ whole genome shotgun (WGS) entry which is preliminary data.</text>
</comment>
<name>A0AAV2HJU3_LYMST</name>
<organism evidence="2 3">
    <name type="scientific">Lymnaea stagnalis</name>
    <name type="common">Great pond snail</name>
    <name type="synonym">Helix stagnalis</name>
    <dbReference type="NCBI Taxonomy" id="6523"/>
    <lineage>
        <taxon>Eukaryota</taxon>
        <taxon>Metazoa</taxon>
        <taxon>Spiralia</taxon>
        <taxon>Lophotrochozoa</taxon>
        <taxon>Mollusca</taxon>
        <taxon>Gastropoda</taxon>
        <taxon>Heterobranchia</taxon>
        <taxon>Euthyneura</taxon>
        <taxon>Panpulmonata</taxon>
        <taxon>Hygrophila</taxon>
        <taxon>Lymnaeoidea</taxon>
        <taxon>Lymnaeidae</taxon>
        <taxon>Lymnaea</taxon>
    </lineage>
</organism>
<sequence>MDNKTYLQVPGMDNTSSEDRLGCGSYSHWRQDDNSNDKYTAAIELSNKCREFYKSRLEAANFMKSKWRDGASQYGGCSDGESTPSSSSSASSSPNSSSSSIASSHGNDNSRIVSSRRQRNGVDVAMERLRSEMVSLMDQDLSLMKQLLTLNETIEELKWQRQYYSCSTSCASLSASKNLDSNWSVSDTEMYDSEDDLRAATQVSGGSTQTGHVTGPTWHSTRKARKASKDFDTISLDSLTVRVDTADKTASSSDPNQNERVAIFPEDDSVCSETLDSVGNLKYGKLGSRLAGRHHVNSSSGPIVVHHEREQNSFDSGIHEASTCDDLIWNV</sequence>
<feature type="region of interest" description="Disordered" evidence="1">
    <location>
        <begin position="73"/>
        <end position="119"/>
    </location>
</feature>
<proteinExistence type="predicted"/>
<dbReference type="Pfam" id="PF14854">
    <property type="entry name" value="LURAP"/>
    <property type="match status" value="1"/>
</dbReference>
<feature type="region of interest" description="Disordered" evidence="1">
    <location>
        <begin position="1"/>
        <end position="36"/>
    </location>
</feature>
<protein>
    <submittedName>
        <fullName evidence="2">Uncharacterized protein</fullName>
    </submittedName>
</protein>
<feature type="compositionally biased region" description="Low complexity" evidence="1">
    <location>
        <begin position="82"/>
        <end position="104"/>
    </location>
</feature>
<dbReference type="EMBL" id="CAXITT010000133">
    <property type="protein sequence ID" value="CAL1533071.1"/>
    <property type="molecule type" value="Genomic_DNA"/>
</dbReference>
<feature type="region of interest" description="Disordered" evidence="1">
    <location>
        <begin position="202"/>
        <end position="224"/>
    </location>
</feature>
<dbReference type="InterPro" id="IPR039499">
    <property type="entry name" value="LURA1/LRA25"/>
</dbReference>
<evidence type="ECO:0000313" key="2">
    <source>
        <dbReference type="EMBL" id="CAL1533071.1"/>
    </source>
</evidence>
<accession>A0AAV2HJU3</accession>
<dbReference type="AlphaFoldDB" id="A0AAV2HJU3"/>
<evidence type="ECO:0000313" key="3">
    <source>
        <dbReference type="Proteomes" id="UP001497497"/>
    </source>
</evidence>
<reference evidence="2 3" key="1">
    <citation type="submission" date="2024-04" db="EMBL/GenBank/DDBJ databases">
        <authorList>
            <consortium name="Genoscope - CEA"/>
            <person name="William W."/>
        </authorList>
    </citation>
    <scope>NUCLEOTIDE SEQUENCE [LARGE SCALE GENOMIC DNA]</scope>
</reference>
<feature type="compositionally biased region" description="Polar residues" evidence="1">
    <location>
        <begin position="202"/>
        <end position="212"/>
    </location>
</feature>
<keyword evidence="3" id="KW-1185">Reference proteome</keyword>
<gene>
    <name evidence="2" type="ORF">GSLYS_00007089001</name>
</gene>
<dbReference type="Proteomes" id="UP001497497">
    <property type="component" value="Unassembled WGS sequence"/>
</dbReference>
<evidence type="ECO:0000256" key="1">
    <source>
        <dbReference type="SAM" id="MobiDB-lite"/>
    </source>
</evidence>